<accession>A0AAD5H5D0</accession>
<dbReference type="InterPro" id="IPR012583">
    <property type="entry name" value="RIX1_N"/>
</dbReference>
<dbReference type="GO" id="GO:0003723">
    <property type="term" value="F:RNA binding"/>
    <property type="evidence" value="ECO:0007669"/>
    <property type="project" value="UniProtKB-UniRule"/>
</dbReference>
<reference evidence="7" key="1">
    <citation type="submission" date="2020-11" db="EMBL/GenBank/DDBJ databases">
        <title>Chlorella ohadii genome sequencing and assembly.</title>
        <authorList>
            <person name="Murik O."/>
            <person name="Treves H."/>
            <person name="Kedem I."/>
            <person name="Shotland Y."/>
            <person name="Kaplan A."/>
        </authorList>
    </citation>
    <scope>NUCLEOTIDE SEQUENCE</scope>
    <source>
        <strain evidence="7">1</strain>
    </source>
</reference>
<dbReference type="InterPro" id="IPR035979">
    <property type="entry name" value="RBD_domain_sf"/>
</dbReference>
<feature type="region of interest" description="Disordered" evidence="5">
    <location>
        <begin position="723"/>
        <end position="742"/>
    </location>
</feature>
<dbReference type="InterPro" id="IPR000504">
    <property type="entry name" value="RRM_dom"/>
</dbReference>
<keyword evidence="3" id="KW-0539">Nucleus</keyword>
<dbReference type="CDD" id="cd21546">
    <property type="entry name" value="SPOC_FPA-like"/>
    <property type="match status" value="1"/>
</dbReference>
<feature type="domain" description="RRM" evidence="6">
    <location>
        <begin position="1"/>
        <end position="62"/>
    </location>
</feature>
<dbReference type="AlphaFoldDB" id="A0AAD5H5D0"/>
<protein>
    <recommendedName>
        <fullName evidence="6">RRM domain-containing protein</fullName>
    </recommendedName>
</protein>
<evidence type="ECO:0000256" key="1">
    <source>
        <dbReference type="ARBA" id="ARBA00004123"/>
    </source>
</evidence>
<dbReference type="Gene3D" id="3.30.70.330">
    <property type="match status" value="1"/>
</dbReference>
<evidence type="ECO:0000313" key="8">
    <source>
        <dbReference type="Proteomes" id="UP001205105"/>
    </source>
</evidence>
<dbReference type="GO" id="GO:0005634">
    <property type="term" value="C:nucleus"/>
    <property type="evidence" value="ECO:0007669"/>
    <property type="project" value="UniProtKB-SubCell"/>
</dbReference>
<dbReference type="PROSITE" id="PS50102">
    <property type="entry name" value="RRM"/>
    <property type="match status" value="1"/>
</dbReference>
<sequence length="765" mass="78324">MHEDQLLDLFRQCGDIAGHKFLRHTACMFVDFARLEAAVEARSRLDGYRVVGGCLRVEFKNENQFWGPGKHVLVGMLLVAKSRAPVCAAVCLDGPSPNGALGGWAAAEPQQWPATLDVAHRADLQYVCTQLLAGKAPGERATRRIAAADPSGRQPLLDFAQYLRSKSRAGVVALPPLMPQGVQRTMYLVPPSEEVCRQLGISWQVCSDCLLALIVPMALGRVVAAELRIARQRAEVGAMEAAVLQHLLGSARGSGSAAAAAAFDSAASQLQLLGGQAWRGGQAGELAEELLDKAEQLVGSKQATSRLLGLQLLRSAIINCHRRAFLQQHAQWAALLLATLRSEQPRGQQAGTDGPATTQQQPSAAAAEACACLAAYFSRVGRMLEVPGLRRDGAAAASKLAGLLLGQGQKQQAAAGEHAAAALPPPLLALPQGQAALLAALTALPASFRQQHKALEAALLPLLMAPAPAGSGGSSNGGSSASPLLAACVAALPRIAGDGSSWSAFCQRLLATAHRLLDSLLLQLDDAQLAAAAKSAVDPSAEPLPLPTTAGSSGSAGGEAYAAGFGQLAAVLDVLHQMLGGSYPAAVPLPAGGLLLLASRIASVDDSSGGRAATAAAASSRFPLLCLQLPQMQAAALRLLQQLLAAAGLASAPYFVAAARLLGDLLQRAAAGGGTLGTSATVRCRLFGAARSLLETAGVGAVRPLAPPLLAAASAELYGRSQAAQQDGEGAEGPARKKARKGKQAAAADFAGEAAAGAARCCDVV</sequence>
<keyword evidence="8" id="KW-1185">Reference proteome</keyword>
<evidence type="ECO:0000256" key="4">
    <source>
        <dbReference type="PROSITE-ProRule" id="PRU00176"/>
    </source>
</evidence>
<dbReference type="GO" id="GO:0006364">
    <property type="term" value="P:rRNA processing"/>
    <property type="evidence" value="ECO:0007669"/>
    <property type="project" value="TreeGrafter"/>
</dbReference>
<evidence type="ECO:0000259" key="6">
    <source>
        <dbReference type="PROSITE" id="PS50102"/>
    </source>
</evidence>
<keyword evidence="4" id="KW-0694">RNA-binding</keyword>
<dbReference type="Pfam" id="PF07744">
    <property type="entry name" value="SPOC"/>
    <property type="match status" value="1"/>
</dbReference>
<dbReference type="SUPFAM" id="SSF54928">
    <property type="entry name" value="RNA-binding domain, RBD"/>
    <property type="match status" value="1"/>
</dbReference>
<name>A0AAD5H5D0_9CHLO</name>
<dbReference type="EMBL" id="JADXDR010000063">
    <property type="protein sequence ID" value="KAI7841503.1"/>
    <property type="molecule type" value="Genomic_DNA"/>
</dbReference>
<comment type="caution">
    <text evidence="7">The sequence shown here is derived from an EMBL/GenBank/DDBJ whole genome shotgun (WGS) entry which is preliminary data.</text>
</comment>
<comment type="similarity">
    <text evidence="2">Belongs to the RIX1/PELP1 family.</text>
</comment>
<organism evidence="7 8">
    <name type="scientific">Chlorella ohadii</name>
    <dbReference type="NCBI Taxonomy" id="2649997"/>
    <lineage>
        <taxon>Eukaryota</taxon>
        <taxon>Viridiplantae</taxon>
        <taxon>Chlorophyta</taxon>
        <taxon>core chlorophytes</taxon>
        <taxon>Trebouxiophyceae</taxon>
        <taxon>Chlorellales</taxon>
        <taxon>Chlorellaceae</taxon>
        <taxon>Chlorella clade</taxon>
        <taxon>Chlorella</taxon>
    </lineage>
</organism>
<dbReference type="CDD" id="cd00590">
    <property type="entry name" value="RRM_SF"/>
    <property type="match status" value="1"/>
</dbReference>
<dbReference type="Pfam" id="PF08167">
    <property type="entry name" value="RIX1"/>
    <property type="match status" value="1"/>
</dbReference>
<dbReference type="Proteomes" id="UP001205105">
    <property type="component" value="Unassembled WGS sequence"/>
</dbReference>
<comment type="subcellular location">
    <subcellularLocation>
        <location evidence="1">Nucleus</location>
    </subcellularLocation>
</comment>
<dbReference type="InterPro" id="IPR012677">
    <property type="entry name" value="Nucleotide-bd_a/b_plait_sf"/>
</dbReference>
<evidence type="ECO:0000256" key="5">
    <source>
        <dbReference type="SAM" id="MobiDB-lite"/>
    </source>
</evidence>
<dbReference type="PANTHER" id="PTHR34105">
    <property type="entry name" value="PROLINE-, GLUTAMIC ACID- AND LEUCINE-RICH PROTEIN 1"/>
    <property type="match status" value="1"/>
</dbReference>
<evidence type="ECO:0000313" key="7">
    <source>
        <dbReference type="EMBL" id="KAI7841503.1"/>
    </source>
</evidence>
<proteinExistence type="inferred from homology"/>
<evidence type="ECO:0000256" key="3">
    <source>
        <dbReference type="ARBA" id="ARBA00023242"/>
    </source>
</evidence>
<dbReference type="PANTHER" id="PTHR34105:SF1">
    <property type="entry name" value="PROLINE-, GLUTAMIC ACID- AND LEUCINE-RICH PROTEIN 1"/>
    <property type="match status" value="1"/>
</dbReference>
<gene>
    <name evidence="7" type="ORF">COHA_004896</name>
</gene>
<dbReference type="InterPro" id="IPR012921">
    <property type="entry name" value="SPOC_C"/>
</dbReference>
<evidence type="ECO:0000256" key="2">
    <source>
        <dbReference type="ARBA" id="ARBA00010511"/>
    </source>
</evidence>